<gene>
    <name evidence="1" type="ORF">HPB50_018765</name>
</gene>
<keyword evidence="2" id="KW-1185">Reference proteome</keyword>
<dbReference type="EMBL" id="CM023486">
    <property type="protein sequence ID" value="KAH6928714.1"/>
    <property type="molecule type" value="Genomic_DNA"/>
</dbReference>
<name>A0ACB7S4Q1_HYAAI</name>
<comment type="caution">
    <text evidence="1">The sequence shown here is derived from an EMBL/GenBank/DDBJ whole genome shotgun (WGS) entry which is preliminary data.</text>
</comment>
<sequence length="114" mass="13166">MSRLLGVRSVHNVHDTERLRTLYDELQTGVRSLVAQSVASSTYSALLLRVIRKSIPSELCLHYYWQRRTTEVVLADELQDFLNFLQTEAETRERAQWAVPPVPAPLSSRHHPQK</sequence>
<dbReference type="Proteomes" id="UP000821845">
    <property type="component" value="Chromosome 6"/>
</dbReference>
<evidence type="ECO:0000313" key="1">
    <source>
        <dbReference type="EMBL" id="KAH6928714.1"/>
    </source>
</evidence>
<organism evidence="1 2">
    <name type="scientific">Hyalomma asiaticum</name>
    <name type="common">Tick</name>
    <dbReference type="NCBI Taxonomy" id="266040"/>
    <lineage>
        <taxon>Eukaryota</taxon>
        <taxon>Metazoa</taxon>
        <taxon>Ecdysozoa</taxon>
        <taxon>Arthropoda</taxon>
        <taxon>Chelicerata</taxon>
        <taxon>Arachnida</taxon>
        <taxon>Acari</taxon>
        <taxon>Parasitiformes</taxon>
        <taxon>Ixodida</taxon>
        <taxon>Ixodoidea</taxon>
        <taxon>Ixodidae</taxon>
        <taxon>Hyalomminae</taxon>
        <taxon>Hyalomma</taxon>
    </lineage>
</organism>
<proteinExistence type="predicted"/>
<accession>A0ACB7S4Q1</accession>
<reference evidence="1" key="1">
    <citation type="submission" date="2020-05" db="EMBL/GenBank/DDBJ databases">
        <title>Large-scale comparative analyses of tick genomes elucidate their genetic diversity and vector capacities.</title>
        <authorList>
            <person name="Jia N."/>
            <person name="Wang J."/>
            <person name="Shi W."/>
            <person name="Du L."/>
            <person name="Sun Y."/>
            <person name="Zhan W."/>
            <person name="Jiang J."/>
            <person name="Wang Q."/>
            <person name="Zhang B."/>
            <person name="Ji P."/>
            <person name="Sakyi L.B."/>
            <person name="Cui X."/>
            <person name="Yuan T."/>
            <person name="Jiang B."/>
            <person name="Yang W."/>
            <person name="Lam T.T.-Y."/>
            <person name="Chang Q."/>
            <person name="Ding S."/>
            <person name="Wang X."/>
            <person name="Zhu J."/>
            <person name="Ruan X."/>
            <person name="Zhao L."/>
            <person name="Wei J."/>
            <person name="Que T."/>
            <person name="Du C."/>
            <person name="Cheng J."/>
            <person name="Dai P."/>
            <person name="Han X."/>
            <person name="Huang E."/>
            <person name="Gao Y."/>
            <person name="Liu J."/>
            <person name="Shao H."/>
            <person name="Ye R."/>
            <person name="Li L."/>
            <person name="Wei W."/>
            <person name="Wang X."/>
            <person name="Wang C."/>
            <person name="Yang T."/>
            <person name="Huo Q."/>
            <person name="Li W."/>
            <person name="Guo W."/>
            <person name="Chen H."/>
            <person name="Zhou L."/>
            <person name="Ni X."/>
            <person name="Tian J."/>
            <person name="Zhou Y."/>
            <person name="Sheng Y."/>
            <person name="Liu T."/>
            <person name="Pan Y."/>
            <person name="Xia L."/>
            <person name="Li J."/>
            <person name="Zhao F."/>
            <person name="Cao W."/>
        </authorList>
    </citation>
    <scope>NUCLEOTIDE SEQUENCE</scope>
    <source>
        <strain evidence="1">Hyas-2018</strain>
    </source>
</reference>
<protein>
    <submittedName>
        <fullName evidence="1">Uncharacterized protein</fullName>
    </submittedName>
</protein>
<evidence type="ECO:0000313" key="2">
    <source>
        <dbReference type="Proteomes" id="UP000821845"/>
    </source>
</evidence>